<dbReference type="AlphaFoldDB" id="A0A1N7NSH0"/>
<keyword evidence="8" id="KW-1185">Reference proteome</keyword>
<keyword evidence="4 6" id="KW-1133">Transmembrane helix</keyword>
<feature type="transmembrane region" description="Helical" evidence="6">
    <location>
        <begin position="85"/>
        <end position="108"/>
    </location>
</feature>
<evidence type="ECO:0000256" key="2">
    <source>
        <dbReference type="ARBA" id="ARBA00009694"/>
    </source>
</evidence>
<evidence type="ECO:0000256" key="5">
    <source>
        <dbReference type="ARBA" id="ARBA00023136"/>
    </source>
</evidence>
<dbReference type="STRING" id="80876.SAMN05421779_105336"/>
<dbReference type="Pfam" id="PF04241">
    <property type="entry name" value="DUF423"/>
    <property type="match status" value="1"/>
</dbReference>
<keyword evidence="5 6" id="KW-0472">Membrane</keyword>
<feature type="transmembrane region" description="Helical" evidence="6">
    <location>
        <begin position="12"/>
        <end position="33"/>
    </location>
</feature>
<evidence type="ECO:0000256" key="6">
    <source>
        <dbReference type="SAM" id="Phobius"/>
    </source>
</evidence>
<proteinExistence type="inferred from homology"/>
<feature type="transmembrane region" description="Helical" evidence="6">
    <location>
        <begin position="53"/>
        <end position="73"/>
    </location>
</feature>
<dbReference type="EMBL" id="FTOA01000005">
    <property type="protein sequence ID" value="SIT01218.1"/>
    <property type="molecule type" value="Genomic_DNA"/>
</dbReference>
<dbReference type="PANTHER" id="PTHR43461">
    <property type="entry name" value="TRANSMEMBRANE PROTEIN 256"/>
    <property type="match status" value="1"/>
</dbReference>
<dbReference type="PANTHER" id="PTHR43461:SF1">
    <property type="entry name" value="TRANSMEMBRANE PROTEIN 256"/>
    <property type="match status" value="1"/>
</dbReference>
<protein>
    <submittedName>
        <fullName evidence="7">Uncharacterized membrane protein YgdD, TMEM256/DUF423 family</fullName>
    </submittedName>
</protein>
<evidence type="ECO:0000256" key="3">
    <source>
        <dbReference type="ARBA" id="ARBA00022692"/>
    </source>
</evidence>
<name>A0A1N7NSH0_9PROT</name>
<comment type="subcellular location">
    <subcellularLocation>
        <location evidence="1">Membrane</location>
        <topology evidence="1">Multi-pass membrane protein</topology>
    </subcellularLocation>
</comment>
<evidence type="ECO:0000256" key="1">
    <source>
        <dbReference type="ARBA" id="ARBA00004141"/>
    </source>
</evidence>
<dbReference type="GO" id="GO:0016020">
    <property type="term" value="C:membrane"/>
    <property type="evidence" value="ECO:0007669"/>
    <property type="project" value="UniProtKB-SubCell"/>
</dbReference>
<accession>A0A1N7NSH0</accession>
<keyword evidence="3 6" id="KW-0812">Transmembrane</keyword>
<feature type="transmembrane region" description="Helical" evidence="6">
    <location>
        <begin position="114"/>
        <end position="134"/>
    </location>
</feature>
<dbReference type="RefSeq" id="WP_076401233.1">
    <property type="nucleotide sequence ID" value="NZ_FTOA01000005.1"/>
</dbReference>
<dbReference type="Proteomes" id="UP000185678">
    <property type="component" value="Unassembled WGS sequence"/>
</dbReference>
<dbReference type="InterPro" id="IPR006696">
    <property type="entry name" value="DUF423"/>
</dbReference>
<gene>
    <name evidence="7" type="ORF">SAMN05421779_105336</name>
</gene>
<dbReference type="OrthoDB" id="9802121at2"/>
<evidence type="ECO:0000313" key="7">
    <source>
        <dbReference type="EMBL" id="SIT01218.1"/>
    </source>
</evidence>
<evidence type="ECO:0000256" key="4">
    <source>
        <dbReference type="ARBA" id="ARBA00022989"/>
    </source>
</evidence>
<comment type="similarity">
    <text evidence="2">Belongs to the UPF0382 family.</text>
</comment>
<sequence length="143" mass="14605">MISHRLVQKLAGLWFLVAGIHGALSVGLGAYAAHGLADQPAAILDLMEKATRYQLIHAVALLAVAIGSLSPLARIAGCWLAASGALLAIGTTLFCGALYAIALGGIAAGPVAPYGGTSLILAWLLLFPVGIQVLRRTPVKDGK</sequence>
<organism evidence="7 8">
    <name type="scientific">Insolitispirillum peregrinum</name>
    <dbReference type="NCBI Taxonomy" id="80876"/>
    <lineage>
        <taxon>Bacteria</taxon>
        <taxon>Pseudomonadati</taxon>
        <taxon>Pseudomonadota</taxon>
        <taxon>Alphaproteobacteria</taxon>
        <taxon>Rhodospirillales</taxon>
        <taxon>Novispirillaceae</taxon>
        <taxon>Insolitispirillum</taxon>
    </lineage>
</organism>
<reference evidence="7 8" key="1">
    <citation type="submission" date="2017-01" db="EMBL/GenBank/DDBJ databases">
        <authorList>
            <person name="Mah S.A."/>
            <person name="Swanson W.J."/>
            <person name="Moy G.W."/>
            <person name="Vacquier V.D."/>
        </authorList>
    </citation>
    <scope>NUCLEOTIDE SEQUENCE [LARGE SCALE GENOMIC DNA]</scope>
    <source>
        <strain evidence="7 8">DSM 11589</strain>
    </source>
</reference>
<evidence type="ECO:0000313" key="8">
    <source>
        <dbReference type="Proteomes" id="UP000185678"/>
    </source>
</evidence>